<dbReference type="GO" id="GO:0016887">
    <property type="term" value="F:ATP hydrolysis activity"/>
    <property type="evidence" value="ECO:0007669"/>
    <property type="project" value="InterPro"/>
</dbReference>
<evidence type="ECO:0000313" key="6">
    <source>
        <dbReference type="Proteomes" id="UP000198867"/>
    </source>
</evidence>
<dbReference type="GO" id="GO:0005524">
    <property type="term" value="F:ATP binding"/>
    <property type="evidence" value="ECO:0007669"/>
    <property type="project" value="UniProtKB-KW"/>
</dbReference>
<dbReference type="PANTHER" id="PTHR42794:SF2">
    <property type="entry name" value="ABC TRANSPORTER ATP-BINDING PROTEIN"/>
    <property type="match status" value="1"/>
</dbReference>
<dbReference type="AlphaFoldDB" id="A0A1I5B109"/>
<organism evidence="5 6">
    <name type="scientific">Mycetocola miduiensis</name>
    <dbReference type="NCBI Taxonomy" id="995034"/>
    <lineage>
        <taxon>Bacteria</taxon>
        <taxon>Bacillati</taxon>
        <taxon>Actinomycetota</taxon>
        <taxon>Actinomycetes</taxon>
        <taxon>Micrococcales</taxon>
        <taxon>Microbacteriaceae</taxon>
        <taxon>Mycetocola</taxon>
    </lineage>
</organism>
<dbReference type="FunFam" id="3.40.50.300:FF:000134">
    <property type="entry name" value="Iron-enterobactin ABC transporter ATP-binding protein"/>
    <property type="match status" value="1"/>
</dbReference>
<dbReference type="STRING" id="995034.SAMN05216219_1657"/>
<name>A0A1I5B109_9MICO</name>
<dbReference type="SMART" id="SM00382">
    <property type="entry name" value="AAA"/>
    <property type="match status" value="1"/>
</dbReference>
<dbReference type="OrthoDB" id="5296765at2"/>
<evidence type="ECO:0000259" key="4">
    <source>
        <dbReference type="PROSITE" id="PS50893"/>
    </source>
</evidence>
<feature type="domain" description="ABC transporter" evidence="4">
    <location>
        <begin position="19"/>
        <end position="254"/>
    </location>
</feature>
<accession>A0A1I5B109</accession>
<dbReference type="Proteomes" id="UP000198867">
    <property type="component" value="Unassembled WGS sequence"/>
</dbReference>
<proteinExistence type="predicted"/>
<dbReference type="Gene3D" id="3.40.50.300">
    <property type="entry name" value="P-loop containing nucleotide triphosphate hydrolases"/>
    <property type="match status" value="1"/>
</dbReference>
<dbReference type="InterPro" id="IPR027417">
    <property type="entry name" value="P-loop_NTPase"/>
</dbReference>
<dbReference type="Pfam" id="PF00005">
    <property type="entry name" value="ABC_tran"/>
    <property type="match status" value="1"/>
</dbReference>
<evidence type="ECO:0000256" key="2">
    <source>
        <dbReference type="ARBA" id="ARBA00022741"/>
    </source>
</evidence>
<keyword evidence="2" id="KW-0547">Nucleotide-binding</keyword>
<evidence type="ECO:0000313" key="5">
    <source>
        <dbReference type="EMBL" id="SFN68301.1"/>
    </source>
</evidence>
<dbReference type="SUPFAM" id="SSF52540">
    <property type="entry name" value="P-loop containing nucleoside triphosphate hydrolases"/>
    <property type="match status" value="1"/>
</dbReference>
<keyword evidence="1" id="KW-0813">Transport</keyword>
<evidence type="ECO:0000256" key="1">
    <source>
        <dbReference type="ARBA" id="ARBA00022448"/>
    </source>
</evidence>
<sequence>MTRTAHGLGDAVSITPAALAASRLSFARDGRLVIDGVDVDLPVGSFGAAIGPNGAGKSTLLQLLVGTLPVDSGAVLFDGADLLALRRRDRARMVALSEQHGDGDTGLRVNDVVMLGRTPHIGRWASEGPSDRQVVADALSAVGMSAFADRPFDTLSGGERQRVQLARALAQQPRLLLLDEPTNHLDVRAQLSLLSLVRAQTAAGITAVAALHDLNIAAAYADAVIVLSDGKVVAAGPAASVLTGELIGDVYGVRADVLRHPRTGRPLIAFDTT</sequence>
<keyword evidence="6" id="KW-1185">Reference proteome</keyword>
<dbReference type="CDD" id="cd03214">
    <property type="entry name" value="ABC_Iron-Siderophores_B12_Hemin"/>
    <property type="match status" value="1"/>
</dbReference>
<dbReference type="InterPro" id="IPR003593">
    <property type="entry name" value="AAA+_ATPase"/>
</dbReference>
<dbReference type="InterPro" id="IPR003439">
    <property type="entry name" value="ABC_transporter-like_ATP-bd"/>
</dbReference>
<dbReference type="PROSITE" id="PS50893">
    <property type="entry name" value="ABC_TRANSPORTER_2"/>
    <property type="match status" value="1"/>
</dbReference>
<keyword evidence="3 5" id="KW-0067">ATP-binding</keyword>
<dbReference type="InterPro" id="IPR017871">
    <property type="entry name" value="ABC_transporter-like_CS"/>
</dbReference>
<reference evidence="6" key="1">
    <citation type="submission" date="2016-10" db="EMBL/GenBank/DDBJ databases">
        <authorList>
            <person name="Varghese N."/>
            <person name="Submissions S."/>
        </authorList>
    </citation>
    <scope>NUCLEOTIDE SEQUENCE [LARGE SCALE GENOMIC DNA]</scope>
    <source>
        <strain evidence="6">CGMCC 1.11101</strain>
    </source>
</reference>
<dbReference type="RefSeq" id="WP_090710454.1">
    <property type="nucleotide sequence ID" value="NZ_FOVM01000004.1"/>
</dbReference>
<evidence type="ECO:0000256" key="3">
    <source>
        <dbReference type="ARBA" id="ARBA00022840"/>
    </source>
</evidence>
<dbReference type="EMBL" id="FOVM01000004">
    <property type="protein sequence ID" value="SFN68301.1"/>
    <property type="molecule type" value="Genomic_DNA"/>
</dbReference>
<gene>
    <name evidence="5" type="ORF">SAMN05216219_1657</name>
</gene>
<protein>
    <submittedName>
        <fullName evidence="5">Iron complex transport system ATP-binding protein</fullName>
    </submittedName>
</protein>
<dbReference type="PROSITE" id="PS00211">
    <property type="entry name" value="ABC_TRANSPORTER_1"/>
    <property type="match status" value="1"/>
</dbReference>
<dbReference type="PANTHER" id="PTHR42794">
    <property type="entry name" value="HEMIN IMPORT ATP-BINDING PROTEIN HMUV"/>
    <property type="match status" value="1"/>
</dbReference>